<evidence type="ECO:0008006" key="5">
    <source>
        <dbReference type="Google" id="ProtNLM"/>
    </source>
</evidence>
<evidence type="ECO:0000313" key="3">
    <source>
        <dbReference type="EMBL" id="MBO0357113.1"/>
    </source>
</evidence>
<protein>
    <recommendedName>
        <fullName evidence="5">DUF2798 domain-containing protein</fullName>
    </recommendedName>
</protein>
<gene>
    <name evidence="3" type="ORF">J0X19_04075</name>
</gene>
<keyword evidence="2" id="KW-0812">Transmembrane</keyword>
<dbReference type="Proteomes" id="UP000664144">
    <property type="component" value="Unassembled WGS sequence"/>
</dbReference>
<evidence type="ECO:0000313" key="4">
    <source>
        <dbReference type="Proteomes" id="UP000664144"/>
    </source>
</evidence>
<evidence type="ECO:0000256" key="2">
    <source>
        <dbReference type="SAM" id="Phobius"/>
    </source>
</evidence>
<dbReference type="EMBL" id="JAFLQZ010000002">
    <property type="protein sequence ID" value="MBO0357113.1"/>
    <property type="molecule type" value="Genomic_DNA"/>
</dbReference>
<dbReference type="RefSeq" id="WP_206981520.1">
    <property type="nucleotide sequence ID" value="NZ_JAFLQZ010000002.1"/>
</dbReference>
<keyword evidence="2" id="KW-1133">Transmembrane helix</keyword>
<proteinExistence type="predicted"/>
<keyword evidence="2" id="KW-0472">Membrane</keyword>
<sequence>MSRRVASFNYQPLLRRAGILAAVSLGLAFALISFLFGFEDEFFSRLVGGFFVFFWLLAVTFLGVVPFVSWAAAHWFGKSWAAETVQPARKPRSAPAAATVRKPTRTVTGLNK</sequence>
<keyword evidence="4" id="KW-1185">Reference proteome</keyword>
<feature type="transmembrane region" description="Helical" evidence="2">
    <location>
        <begin position="50"/>
        <end position="73"/>
    </location>
</feature>
<dbReference type="AlphaFoldDB" id="A0A939EWC6"/>
<comment type="caution">
    <text evidence="3">The sequence shown here is derived from an EMBL/GenBank/DDBJ whole genome shotgun (WGS) entry which is preliminary data.</text>
</comment>
<organism evidence="3 4">
    <name type="scientific">Hymenobacter telluris</name>
    <dbReference type="NCBI Taxonomy" id="2816474"/>
    <lineage>
        <taxon>Bacteria</taxon>
        <taxon>Pseudomonadati</taxon>
        <taxon>Bacteroidota</taxon>
        <taxon>Cytophagia</taxon>
        <taxon>Cytophagales</taxon>
        <taxon>Hymenobacteraceae</taxon>
        <taxon>Hymenobacter</taxon>
    </lineage>
</organism>
<feature type="transmembrane region" description="Helical" evidence="2">
    <location>
        <begin position="20"/>
        <end position="38"/>
    </location>
</feature>
<name>A0A939EWC6_9BACT</name>
<reference evidence="3" key="1">
    <citation type="submission" date="2021-03" db="EMBL/GenBank/DDBJ databases">
        <authorList>
            <person name="Kim M.K."/>
        </authorList>
    </citation>
    <scope>NUCLEOTIDE SEQUENCE</scope>
    <source>
        <strain evidence="3">BT186</strain>
    </source>
</reference>
<feature type="region of interest" description="Disordered" evidence="1">
    <location>
        <begin position="90"/>
        <end position="112"/>
    </location>
</feature>
<accession>A0A939EWC6</accession>
<evidence type="ECO:0000256" key="1">
    <source>
        <dbReference type="SAM" id="MobiDB-lite"/>
    </source>
</evidence>